<organism evidence="2 3">
    <name type="scientific">Hyphopichia burtonii NRRL Y-1933</name>
    <dbReference type="NCBI Taxonomy" id="984485"/>
    <lineage>
        <taxon>Eukaryota</taxon>
        <taxon>Fungi</taxon>
        <taxon>Dikarya</taxon>
        <taxon>Ascomycota</taxon>
        <taxon>Saccharomycotina</taxon>
        <taxon>Pichiomycetes</taxon>
        <taxon>Debaryomycetaceae</taxon>
        <taxon>Hyphopichia</taxon>
    </lineage>
</organism>
<evidence type="ECO:0008006" key="4">
    <source>
        <dbReference type="Google" id="ProtNLM"/>
    </source>
</evidence>
<feature type="compositionally biased region" description="Polar residues" evidence="1">
    <location>
        <begin position="361"/>
        <end position="380"/>
    </location>
</feature>
<sequence length="713" mass="80920">MLTNEFNEFSENIEINFKFESNLNSIYNLWKITNLNQDLLNCKNSCNKRLNNRSWRLLNKKLIQKNENYLQDLSKESLSNLKPNKNQFLSNSNSYNNSNRPLLFLNNSKSTLFSHNSKLSLNGNQINQDITPISSSNMKNLHNNNLQSYDSDTSDISEDDEEFVSSDDDDEQEQVPVPKPQLNRSRTSFVRGFLPNQISSSKNIFYITPSPKNDGSQSDNYTKHDGSQSENYKDDGSPLENYKDDGSQSENYKDDGSQSENYKDDGSPSENYKNDGSQSENYTKHDGSQLENYTKHDGSQSENYKPNDTKNQLQETKPPIQRQPSLFNNKISYNQGDTSLSSTDISEDESEDEFRPPPTIPSQNNSLQTYQNSTKSNESEWLSVSSESDHLSHSPTPLKFDKKKSIQIPNSSLSKIHSGETDIIKQDDSKPRSLLSGLFLNELNDSSKKPLLKRSSTTGIITVDQDHSAIGCDKNKIKRPSILFQKKYTSMTDISKNYPHYQTNLLRTSIWNDLSSPPKPKPFVDDENSNNLFTKNKSIVGVSDFNVTTKSDPANDIPSSNHAFKNIISKSSLSLSNLFYQSKKYHGKHKSNKPTPEIKSSETSFNSLDQSPSLNNNSVKTGSETIDTPLETDSFSKKLSPKSTRREMMLSELSNSLKESILIDYRLGKVPLPTHVIKDEELLKNHKNRLGLDPNENDSDENHDLDDYHSKGW</sequence>
<evidence type="ECO:0000313" key="3">
    <source>
        <dbReference type="Proteomes" id="UP000095085"/>
    </source>
</evidence>
<feature type="compositionally biased region" description="Basic and acidic residues" evidence="1">
    <location>
        <begin position="221"/>
        <end position="266"/>
    </location>
</feature>
<feature type="compositionally biased region" description="Basic and acidic residues" evidence="1">
    <location>
        <begin position="282"/>
        <end position="299"/>
    </location>
</feature>
<feature type="compositionally biased region" description="Polar residues" evidence="1">
    <location>
        <begin position="210"/>
        <end position="220"/>
    </location>
</feature>
<feature type="region of interest" description="Disordered" evidence="1">
    <location>
        <begin position="204"/>
        <end position="399"/>
    </location>
</feature>
<feature type="compositionally biased region" description="Polar residues" evidence="1">
    <location>
        <begin position="268"/>
        <end position="281"/>
    </location>
</feature>
<keyword evidence="3" id="KW-1185">Reference proteome</keyword>
<evidence type="ECO:0000313" key="2">
    <source>
        <dbReference type="EMBL" id="ODV67845.1"/>
    </source>
</evidence>
<feature type="compositionally biased region" description="Polar residues" evidence="1">
    <location>
        <begin position="601"/>
        <end position="626"/>
    </location>
</feature>
<dbReference type="OrthoDB" id="4026747at2759"/>
<feature type="compositionally biased region" description="Polar residues" evidence="1">
    <location>
        <begin position="132"/>
        <end position="149"/>
    </location>
</feature>
<dbReference type="EMBL" id="KV454540">
    <property type="protein sequence ID" value="ODV67845.1"/>
    <property type="molecule type" value="Genomic_DNA"/>
</dbReference>
<feature type="region of interest" description="Disordered" evidence="1">
    <location>
        <begin position="585"/>
        <end position="644"/>
    </location>
</feature>
<feature type="compositionally biased region" description="Basic and acidic residues" evidence="1">
    <location>
        <begin position="700"/>
        <end position="713"/>
    </location>
</feature>
<proteinExistence type="predicted"/>
<dbReference type="Proteomes" id="UP000095085">
    <property type="component" value="Unassembled WGS sequence"/>
</dbReference>
<feature type="compositionally biased region" description="Acidic residues" evidence="1">
    <location>
        <begin position="152"/>
        <end position="173"/>
    </location>
</feature>
<evidence type="ECO:0000256" key="1">
    <source>
        <dbReference type="SAM" id="MobiDB-lite"/>
    </source>
</evidence>
<reference evidence="3" key="1">
    <citation type="submission" date="2016-05" db="EMBL/GenBank/DDBJ databases">
        <title>Comparative genomics of biotechnologically important yeasts.</title>
        <authorList>
            <consortium name="DOE Joint Genome Institute"/>
            <person name="Riley R."/>
            <person name="Haridas S."/>
            <person name="Wolfe K.H."/>
            <person name="Lopes M.R."/>
            <person name="Hittinger C.T."/>
            <person name="Goker M."/>
            <person name="Salamov A."/>
            <person name="Wisecaver J."/>
            <person name="Long T.M."/>
            <person name="Aerts A.L."/>
            <person name="Barry K."/>
            <person name="Choi C."/>
            <person name="Clum A."/>
            <person name="Coughlan A.Y."/>
            <person name="Deshpande S."/>
            <person name="Douglass A.P."/>
            <person name="Hanson S.J."/>
            <person name="Klenk H.-P."/>
            <person name="Labutti K."/>
            <person name="Lapidus A."/>
            <person name="Lindquist E."/>
            <person name="Lipzen A."/>
            <person name="Meier-Kolthoff J.P."/>
            <person name="Ohm R.A."/>
            <person name="Otillar R.P."/>
            <person name="Pangilinan J."/>
            <person name="Peng Y."/>
            <person name="Rokas A."/>
            <person name="Rosa C.A."/>
            <person name="Scheuner C."/>
            <person name="Sibirny A.A."/>
            <person name="Slot J.C."/>
            <person name="Stielow J.B."/>
            <person name="Sun H."/>
            <person name="Kurtzman C.P."/>
            <person name="Blackwell M."/>
            <person name="Grigoriev I.V."/>
            <person name="Jeffries T.W."/>
        </authorList>
    </citation>
    <scope>NUCLEOTIDE SEQUENCE [LARGE SCALE GENOMIC DNA]</scope>
    <source>
        <strain evidence="3">NRRL Y-1933</strain>
    </source>
</reference>
<feature type="region of interest" description="Disordered" evidence="1">
    <location>
        <begin position="132"/>
        <end position="188"/>
    </location>
</feature>
<gene>
    <name evidence="2" type="ORF">HYPBUDRAFT_11010</name>
</gene>
<dbReference type="AlphaFoldDB" id="A0A1E4RL68"/>
<dbReference type="GeneID" id="30993293"/>
<feature type="region of interest" description="Disordered" evidence="1">
    <location>
        <begin position="688"/>
        <end position="713"/>
    </location>
</feature>
<feature type="compositionally biased region" description="Polar residues" evidence="1">
    <location>
        <begin position="322"/>
        <end position="336"/>
    </location>
</feature>
<name>A0A1E4RL68_9ASCO</name>
<protein>
    <recommendedName>
        <fullName evidence="4">Nitrogen regulatory protein areA GATA-like domain-containing protein</fullName>
    </recommendedName>
</protein>
<accession>A0A1E4RL68</accession>
<feature type="compositionally biased region" description="Polar residues" evidence="1">
    <location>
        <begin position="300"/>
        <end position="315"/>
    </location>
</feature>
<dbReference type="RefSeq" id="XP_020076912.1">
    <property type="nucleotide sequence ID" value="XM_020218743.1"/>
</dbReference>